<keyword evidence="2" id="KW-0001">2Fe-2S</keyword>
<dbReference type="InterPro" id="IPR017941">
    <property type="entry name" value="Rieske_2Fe-2S"/>
</dbReference>
<evidence type="ECO:0000256" key="1">
    <source>
        <dbReference type="ARBA" id="ARBA00001962"/>
    </source>
</evidence>
<dbReference type="Pfam" id="PF00848">
    <property type="entry name" value="Ring_hydroxyl_A"/>
    <property type="match status" value="1"/>
</dbReference>
<gene>
    <name evidence="9" type="ORF">GCM10009416_46750</name>
</gene>
<dbReference type="Gene3D" id="3.90.380.10">
    <property type="entry name" value="Naphthalene 1,2-dioxygenase Alpha Subunit, Chain A, domain 1"/>
    <property type="match status" value="2"/>
</dbReference>
<evidence type="ECO:0000256" key="2">
    <source>
        <dbReference type="ARBA" id="ARBA00022714"/>
    </source>
</evidence>
<dbReference type="Gene3D" id="2.102.10.10">
    <property type="entry name" value="Rieske [2Fe-2S] iron-sulphur domain"/>
    <property type="match status" value="1"/>
</dbReference>
<evidence type="ECO:0000313" key="10">
    <source>
        <dbReference type="Proteomes" id="UP001501588"/>
    </source>
</evidence>
<organism evidence="9 10">
    <name type="scientific">Craurococcus roseus</name>
    <dbReference type="NCBI Taxonomy" id="77585"/>
    <lineage>
        <taxon>Bacteria</taxon>
        <taxon>Pseudomonadati</taxon>
        <taxon>Pseudomonadota</taxon>
        <taxon>Alphaproteobacteria</taxon>
        <taxon>Acetobacterales</taxon>
        <taxon>Acetobacteraceae</taxon>
        <taxon>Craurococcus</taxon>
    </lineage>
</organism>
<keyword evidence="9" id="KW-0223">Dioxygenase</keyword>
<evidence type="ECO:0000256" key="4">
    <source>
        <dbReference type="ARBA" id="ARBA00023002"/>
    </source>
</evidence>
<evidence type="ECO:0000256" key="7">
    <source>
        <dbReference type="ARBA" id="ARBA00023027"/>
    </source>
</evidence>
<evidence type="ECO:0000313" key="9">
    <source>
        <dbReference type="EMBL" id="GAA0603783.1"/>
    </source>
</evidence>
<comment type="cofactor">
    <cofactor evidence="1">
        <name>Fe cation</name>
        <dbReference type="ChEBI" id="CHEBI:24875"/>
    </cofactor>
</comment>
<protein>
    <submittedName>
        <fullName evidence="9">Aromatic ring-hydroxylating dioxygenase subunit alpha</fullName>
    </submittedName>
</protein>
<dbReference type="PRINTS" id="PR00090">
    <property type="entry name" value="RNGDIOXGNASE"/>
</dbReference>
<dbReference type="GO" id="GO:0051213">
    <property type="term" value="F:dioxygenase activity"/>
    <property type="evidence" value="ECO:0007669"/>
    <property type="project" value="UniProtKB-KW"/>
</dbReference>
<dbReference type="SUPFAM" id="SSF50022">
    <property type="entry name" value="ISP domain"/>
    <property type="match status" value="1"/>
</dbReference>
<dbReference type="RefSeq" id="WP_343897847.1">
    <property type="nucleotide sequence ID" value="NZ_BAAAFZ010000092.1"/>
</dbReference>
<dbReference type="Pfam" id="PF00355">
    <property type="entry name" value="Rieske"/>
    <property type="match status" value="1"/>
</dbReference>
<dbReference type="SUPFAM" id="SSF55961">
    <property type="entry name" value="Bet v1-like"/>
    <property type="match status" value="1"/>
</dbReference>
<comment type="caution">
    <text evidence="9">The sequence shown here is derived from an EMBL/GenBank/DDBJ whole genome shotgun (WGS) entry which is preliminary data.</text>
</comment>
<dbReference type="PANTHER" id="PTHR43756:SF5">
    <property type="entry name" value="CHOLINE MONOOXYGENASE, CHLOROPLASTIC"/>
    <property type="match status" value="1"/>
</dbReference>
<dbReference type="Proteomes" id="UP001501588">
    <property type="component" value="Unassembled WGS sequence"/>
</dbReference>
<dbReference type="CDD" id="cd00680">
    <property type="entry name" value="RHO_alpha_C"/>
    <property type="match status" value="1"/>
</dbReference>
<keyword evidence="6" id="KW-0411">Iron-sulfur</keyword>
<keyword evidence="5" id="KW-0408">Iron</keyword>
<dbReference type="InterPro" id="IPR001663">
    <property type="entry name" value="Rng_hydr_dOase-A"/>
</dbReference>
<dbReference type="PROSITE" id="PS00570">
    <property type="entry name" value="RING_HYDROXYL_ALPHA"/>
    <property type="match status" value="1"/>
</dbReference>
<reference evidence="9 10" key="1">
    <citation type="journal article" date="2019" name="Int. J. Syst. Evol. Microbiol.">
        <title>The Global Catalogue of Microorganisms (GCM) 10K type strain sequencing project: providing services to taxonomists for standard genome sequencing and annotation.</title>
        <authorList>
            <consortium name="The Broad Institute Genomics Platform"/>
            <consortium name="The Broad Institute Genome Sequencing Center for Infectious Disease"/>
            <person name="Wu L."/>
            <person name="Ma J."/>
        </authorList>
    </citation>
    <scope>NUCLEOTIDE SEQUENCE [LARGE SCALE GENOMIC DNA]</scope>
    <source>
        <strain evidence="9 10">JCM 9933</strain>
    </source>
</reference>
<accession>A0ABN1G4D1</accession>
<dbReference type="InterPro" id="IPR036922">
    <property type="entry name" value="Rieske_2Fe-2S_sf"/>
</dbReference>
<dbReference type="PROSITE" id="PS51296">
    <property type="entry name" value="RIESKE"/>
    <property type="match status" value="1"/>
</dbReference>
<keyword evidence="7" id="KW-0520">NAD</keyword>
<keyword evidence="10" id="KW-1185">Reference proteome</keyword>
<evidence type="ECO:0000256" key="6">
    <source>
        <dbReference type="ARBA" id="ARBA00023014"/>
    </source>
</evidence>
<keyword evidence="3" id="KW-0479">Metal-binding</keyword>
<dbReference type="InterPro" id="IPR015881">
    <property type="entry name" value="ARHD_Rieske_2Fe_2S"/>
</dbReference>
<dbReference type="PANTHER" id="PTHR43756">
    <property type="entry name" value="CHOLINE MONOOXYGENASE, CHLOROPLASTIC"/>
    <property type="match status" value="1"/>
</dbReference>
<evidence type="ECO:0000259" key="8">
    <source>
        <dbReference type="PROSITE" id="PS51296"/>
    </source>
</evidence>
<sequence length="365" mass="40477">MEVQTTPAPGETAPVLPRAAYLDPAWFEAEQALLFARSWLFAGLARELAADGDYLTVEAGPTPLLVVRTGDGLRAFRNICRHRGARLLEGRGNAKVITCPYHRWCYGRDGRLRGMPDANRFPAWTRELGLVEARVANWNGMLFVNADEGAEPFEAWLGSAAGTLWRWPVEALVEVQRDAKDVGANWKLFVENHIDGYHLAHLHRDSLRGLDHARQSWRSAGRHWLFFEPPLDAAGPPAVESRWLPRIAGLDAGHAGSTVWHLFPAFAGAAGATYFAVLNIVPLAPDRTRIERRVLTAQASAGRLIAAAAEEWWGRRRGDVFAEDSRAVEAVQRAMRAPGWREGPLADGFETAIRRFREAVAKDLA</sequence>
<dbReference type="InterPro" id="IPR015879">
    <property type="entry name" value="Ring_hydroxy_dOase_asu_C_dom"/>
</dbReference>
<evidence type="ECO:0000256" key="5">
    <source>
        <dbReference type="ARBA" id="ARBA00023004"/>
    </source>
</evidence>
<name>A0ABN1G4D1_9PROT</name>
<evidence type="ECO:0000256" key="3">
    <source>
        <dbReference type="ARBA" id="ARBA00022723"/>
    </source>
</evidence>
<proteinExistence type="predicted"/>
<feature type="domain" description="Rieske" evidence="8">
    <location>
        <begin position="39"/>
        <end position="144"/>
    </location>
</feature>
<dbReference type="EMBL" id="BAAAFZ010000092">
    <property type="protein sequence ID" value="GAA0603783.1"/>
    <property type="molecule type" value="Genomic_DNA"/>
</dbReference>
<keyword evidence="4" id="KW-0560">Oxidoreductase</keyword>
<dbReference type="CDD" id="cd03469">
    <property type="entry name" value="Rieske_RO_Alpha_N"/>
    <property type="match status" value="1"/>
</dbReference>